<organism evidence="2 3">
    <name type="scientific">Cercospora zeae-maydis SCOH1-5</name>
    <dbReference type="NCBI Taxonomy" id="717836"/>
    <lineage>
        <taxon>Eukaryota</taxon>
        <taxon>Fungi</taxon>
        <taxon>Dikarya</taxon>
        <taxon>Ascomycota</taxon>
        <taxon>Pezizomycotina</taxon>
        <taxon>Dothideomycetes</taxon>
        <taxon>Dothideomycetidae</taxon>
        <taxon>Mycosphaerellales</taxon>
        <taxon>Mycosphaerellaceae</taxon>
        <taxon>Cercospora</taxon>
    </lineage>
</organism>
<feature type="region of interest" description="Disordered" evidence="1">
    <location>
        <begin position="70"/>
        <end position="120"/>
    </location>
</feature>
<keyword evidence="3" id="KW-1185">Reference proteome</keyword>
<reference evidence="2" key="1">
    <citation type="journal article" date="2020" name="Stud. Mycol.">
        <title>101 Dothideomycetes genomes: a test case for predicting lifestyles and emergence of pathogens.</title>
        <authorList>
            <person name="Haridas S."/>
            <person name="Albert R."/>
            <person name="Binder M."/>
            <person name="Bloem J."/>
            <person name="Labutti K."/>
            <person name="Salamov A."/>
            <person name="Andreopoulos B."/>
            <person name="Baker S."/>
            <person name="Barry K."/>
            <person name="Bills G."/>
            <person name="Bluhm B."/>
            <person name="Cannon C."/>
            <person name="Castanera R."/>
            <person name="Culley D."/>
            <person name="Daum C."/>
            <person name="Ezra D."/>
            <person name="Gonzalez J."/>
            <person name="Henrissat B."/>
            <person name="Kuo A."/>
            <person name="Liang C."/>
            <person name="Lipzen A."/>
            <person name="Lutzoni F."/>
            <person name="Magnuson J."/>
            <person name="Mondo S."/>
            <person name="Nolan M."/>
            <person name="Ohm R."/>
            <person name="Pangilinan J."/>
            <person name="Park H.-J."/>
            <person name="Ramirez L."/>
            <person name="Alfaro M."/>
            <person name="Sun H."/>
            <person name="Tritt A."/>
            <person name="Yoshinaga Y."/>
            <person name="Zwiers L.-H."/>
            <person name="Turgeon B."/>
            <person name="Goodwin S."/>
            <person name="Spatafora J."/>
            <person name="Crous P."/>
            <person name="Grigoriev I."/>
        </authorList>
    </citation>
    <scope>NUCLEOTIDE SEQUENCE</scope>
    <source>
        <strain evidence="2">SCOH1-5</strain>
    </source>
</reference>
<feature type="region of interest" description="Disordered" evidence="1">
    <location>
        <begin position="160"/>
        <end position="196"/>
    </location>
</feature>
<protein>
    <submittedName>
        <fullName evidence="2">Uncharacterized protein</fullName>
    </submittedName>
</protein>
<proteinExistence type="predicted"/>
<dbReference type="AlphaFoldDB" id="A0A6A6F9A1"/>
<feature type="region of interest" description="Disordered" evidence="1">
    <location>
        <begin position="1"/>
        <end position="21"/>
    </location>
</feature>
<sequence length="196" mass="21507">MPCQTDPPKHYNHSSSPDQKPTTIKEICTEYNNNRCSPGLVCRDGRRHICSDCYGNHQKCGRRPPLGVEVQKADRQQNRRPNDDQPPESNSKKPRVSHSGAYNDFVLDPEDDDSQARSDRHATISGIFPPTKATANHQLAEATTSVGIGHMIRDMIAFTEGPATGPRVTPPTSNQVTRGDQIAEAGSRSVQPDPSP</sequence>
<dbReference type="Proteomes" id="UP000799539">
    <property type="component" value="Unassembled WGS sequence"/>
</dbReference>
<dbReference type="EMBL" id="ML992684">
    <property type="protein sequence ID" value="KAF2209974.1"/>
    <property type="molecule type" value="Genomic_DNA"/>
</dbReference>
<gene>
    <name evidence="2" type="ORF">CERZMDRAFT_100025</name>
</gene>
<evidence type="ECO:0000313" key="2">
    <source>
        <dbReference type="EMBL" id="KAF2209974.1"/>
    </source>
</evidence>
<accession>A0A6A6F9A1</accession>
<evidence type="ECO:0000256" key="1">
    <source>
        <dbReference type="SAM" id="MobiDB-lite"/>
    </source>
</evidence>
<evidence type="ECO:0000313" key="3">
    <source>
        <dbReference type="Proteomes" id="UP000799539"/>
    </source>
</evidence>
<feature type="compositionally biased region" description="Basic and acidic residues" evidence="1">
    <location>
        <begin position="71"/>
        <end position="83"/>
    </location>
</feature>
<name>A0A6A6F9A1_9PEZI</name>